<dbReference type="Proteomes" id="UP000298652">
    <property type="component" value="Chromosome 4"/>
</dbReference>
<evidence type="ECO:0000256" key="3">
    <source>
        <dbReference type="ARBA" id="ARBA00022843"/>
    </source>
</evidence>
<feature type="compositionally biased region" description="Gly residues" evidence="11">
    <location>
        <begin position="169"/>
        <end position="181"/>
    </location>
</feature>
<dbReference type="SMART" id="SM00338">
    <property type="entry name" value="BRLZ"/>
    <property type="match status" value="1"/>
</dbReference>
<dbReference type="InterPro" id="IPR046347">
    <property type="entry name" value="bZIP_sf"/>
</dbReference>
<dbReference type="PROSITE" id="PS00036">
    <property type="entry name" value="BZIP_BASIC"/>
    <property type="match status" value="1"/>
</dbReference>
<sequence>MQQDQTTSSLPSSSERSSSSAPQTEEAREGMESDEEIRRVPEVGLELATGPSTSGRETAGAAAAAAAGAGTSSDRGQSSSAAAQAASSARRSGRSPADKEHRRLKRLLRNRVSAQQARERKKAYLSELEVRVNDLEKRNSELEERLSTLQNENQMLRQILKNTTVNRRGPGGGSSAGGDNQ</sequence>
<keyword evidence="4" id="KW-0805">Transcription regulation</keyword>
<dbReference type="GO" id="GO:0000981">
    <property type="term" value="F:DNA-binding transcription factor activity, RNA polymerase II-specific"/>
    <property type="evidence" value="ECO:0007669"/>
    <property type="project" value="InterPro"/>
</dbReference>
<keyword evidence="3" id="KW-0832">Ubl conjugation</keyword>
<reference evidence="13" key="1">
    <citation type="submission" date="2019-03" db="EMBL/GenBank/DDBJ databases">
        <title>WGS assembly of Setaria viridis.</title>
        <authorList>
            <person name="Huang P."/>
            <person name="Jenkins J."/>
            <person name="Grimwood J."/>
            <person name="Barry K."/>
            <person name="Healey A."/>
            <person name="Mamidi S."/>
            <person name="Sreedasyam A."/>
            <person name="Shu S."/>
            <person name="Feldman M."/>
            <person name="Wu J."/>
            <person name="Yu Y."/>
            <person name="Chen C."/>
            <person name="Johnson J."/>
            <person name="Rokhsar D."/>
            <person name="Baxter I."/>
            <person name="Schmutz J."/>
            <person name="Brutnell T."/>
            <person name="Kellogg E."/>
        </authorList>
    </citation>
    <scope>NUCLEOTIDE SEQUENCE [LARGE SCALE GENOMIC DNA]</scope>
</reference>
<dbReference type="SUPFAM" id="SSF57959">
    <property type="entry name" value="Leucine zipper domain"/>
    <property type="match status" value="1"/>
</dbReference>
<evidence type="ECO:0000256" key="4">
    <source>
        <dbReference type="ARBA" id="ARBA00023015"/>
    </source>
</evidence>
<evidence type="ECO:0000256" key="2">
    <source>
        <dbReference type="ARBA" id="ARBA00007163"/>
    </source>
</evidence>
<dbReference type="InterPro" id="IPR044280">
    <property type="entry name" value="Hac1/HY5"/>
</dbReference>
<comment type="similarity">
    <text evidence="2">Belongs to the bZIP family.</text>
</comment>
<comment type="subcellular location">
    <subcellularLocation>
        <location evidence="1">Nucleus</location>
    </subcellularLocation>
</comment>
<dbReference type="OMA" id="NETMRVP"/>
<dbReference type="PANTHER" id="PTHR46714:SF5">
    <property type="entry name" value="TRANSCRIPTION FACTOR HY5-LIKE"/>
    <property type="match status" value="1"/>
</dbReference>
<dbReference type="Pfam" id="PF00170">
    <property type="entry name" value="bZIP_1"/>
    <property type="match status" value="1"/>
</dbReference>
<feature type="domain" description="BZIP" evidence="12">
    <location>
        <begin position="100"/>
        <end position="163"/>
    </location>
</feature>
<protein>
    <recommendedName>
        <fullName evidence="9">Transcription factor HY5</fullName>
    </recommendedName>
</protein>
<dbReference type="CDD" id="cd14704">
    <property type="entry name" value="bZIP_HY5-like"/>
    <property type="match status" value="1"/>
</dbReference>
<dbReference type="GO" id="GO:0010218">
    <property type="term" value="P:response to far red light"/>
    <property type="evidence" value="ECO:0007669"/>
    <property type="project" value="TreeGrafter"/>
</dbReference>
<keyword evidence="6" id="KW-0010">Activator</keyword>
<evidence type="ECO:0000313" key="14">
    <source>
        <dbReference type="Proteomes" id="UP000298652"/>
    </source>
</evidence>
<keyword evidence="10" id="KW-0607">Phytochrome signaling pathway</keyword>
<dbReference type="InterPro" id="IPR004827">
    <property type="entry name" value="bZIP"/>
</dbReference>
<evidence type="ECO:0000256" key="11">
    <source>
        <dbReference type="SAM" id="MobiDB-lite"/>
    </source>
</evidence>
<feature type="compositionally biased region" description="Basic and acidic residues" evidence="11">
    <location>
        <begin position="25"/>
        <end position="41"/>
    </location>
</feature>
<organism evidence="13 14">
    <name type="scientific">Setaria viridis</name>
    <name type="common">Green bristlegrass</name>
    <name type="synonym">Setaria italica subsp. viridis</name>
    <dbReference type="NCBI Taxonomy" id="4556"/>
    <lineage>
        <taxon>Eukaryota</taxon>
        <taxon>Viridiplantae</taxon>
        <taxon>Streptophyta</taxon>
        <taxon>Embryophyta</taxon>
        <taxon>Tracheophyta</taxon>
        <taxon>Spermatophyta</taxon>
        <taxon>Magnoliopsida</taxon>
        <taxon>Liliopsida</taxon>
        <taxon>Poales</taxon>
        <taxon>Poaceae</taxon>
        <taxon>PACMAD clade</taxon>
        <taxon>Panicoideae</taxon>
        <taxon>Panicodae</taxon>
        <taxon>Paniceae</taxon>
        <taxon>Cenchrinae</taxon>
        <taxon>Setaria</taxon>
    </lineage>
</organism>
<evidence type="ECO:0000313" key="13">
    <source>
        <dbReference type="EMBL" id="TKW22535.1"/>
    </source>
</evidence>
<keyword evidence="8" id="KW-0539">Nucleus</keyword>
<dbReference type="GO" id="GO:0010114">
    <property type="term" value="P:response to red light"/>
    <property type="evidence" value="ECO:0007669"/>
    <property type="project" value="TreeGrafter"/>
</dbReference>
<keyword evidence="5" id="KW-0238">DNA-binding</keyword>
<dbReference type="AlphaFoldDB" id="A0A4U6V385"/>
<feature type="region of interest" description="Disordered" evidence="11">
    <location>
        <begin position="1"/>
        <end position="120"/>
    </location>
</feature>
<evidence type="ECO:0000259" key="12">
    <source>
        <dbReference type="PROSITE" id="PS50217"/>
    </source>
</evidence>
<dbReference type="GO" id="GO:0005634">
    <property type="term" value="C:nucleus"/>
    <property type="evidence" value="ECO:0007669"/>
    <property type="project" value="UniProtKB-SubCell"/>
</dbReference>
<dbReference type="Gene3D" id="1.20.5.490">
    <property type="entry name" value="Single helix bin"/>
    <property type="match status" value="1"/>
</dbReference>
<accession>A0A4U6V385</accession>
<evidence type="ECO:0000256" key="5">
    <source>
        <dbReference type="ARBA" id="ARBA00023125"/>
    </source>
</evidence>
<keyword evidence="14" id="KW-1185">Reference proteome</keyword>
<gene>
    <name evidence="13" type="ORF">SEVIR_4G234900v2</name>
</gene>
<dbReference type="GO" id="GO:0003677">
    <property type="term" value="F:DNA binding"/>
    <property type="evidence" value="ECO:0007669"/>
    <property type="project" value="UniProtKB-KW"/>
</dbReference>
<evidence type="ECO:0000256" key="6">
    <source>
        <dbReference type="ARBA" id="ARBA00023159"/>
    </source>
</evidence>
<evidence type="ECO:0000256" key="1">
    <source>
        <dbReference type="ARBA" id="ARBA00004123"/>
    </source>
</evidence>
<dbReference type="PROSITE" id="PS50217">
    <property type="entry name" value="BZIP"/>
    <property type="match status" value="1"/>
</dbReference>
<evidence type="ECO:0000256" key="10">
    <source>
        <dbReference type="ARBA" id="ARBA00084091"/>
    </source>
</evidence>
<feature type="compositionally biased region" description="Low complexity" evidence="11">
    <location>
        <begin position="8"/>
        <end position="20"/>
    </location>
</feature>
<dbReference type="EMBL" id="CM016555">
    <property type="protein sequence ID" value="TKW22535.1"/>
    <property type="molecule type" value="Genomic_DNA"/>
</dbReference>
<evidence type="ECO:0000256" key="7">
    <source>
        <dbReference type="ARBA" id="ARBA00023163"/>
    </source>
</evidence>
<dbReference type="FunFam" id="1.20.5.490:FF:000004">
    <property type="entry name" value="Transcription factor HY5"/>
    <property type="match status" value="1"/>
</dbReference>
<dbReference type="GO" id="GO:0010099">
    <property type="term" value="P:regulation of photomorphogenesis"/>
    <property type="evidence" value="ECO:0007669"/>
    <property type="project" value="TreeGrafter"/>
</dbReference>
<evidence type="ECO:0000256" key="9">
    <source>
        <dbReference type="ARBA" id="ARBA00070194"/>
    </source>
</evidence>
<dbReference type="Gramene" id="TKW22535">
    <property type="protein sequence ID" value="TKW22535"/>
    <property type="gene ID" value="SEVIR_4G234900v2"/>
</dbReference>
<dbReference type="PANTHER" id="PTHR46714">
    <property type="entry name" value="TRANSCRIPTIONAL ACTIVATOR HAC1"/>
    <property type="match status" value="1"/>
</dbReference>
<dbReference type="GO" id="GO:0045944">
    <property type="term" value="P:positive regulation of transcription by RNA polymerase II"/>
    <property type="evidence" value="ECO:0007669"/>
    <property type="project" value="InterPro"/>
</dbReference>
<evidence type="ECO:0000256" key="8">
    <source>
        <dbReference type="ARBA" id="ARBA00023242"/>
    </source>
</evidence>
<feature type="compositionally biased region" description="Low complexity" evidence="11">
    <location>
        <begin position="59"/>
        <end position="90"/>
    </location>
</feature>
<feature type="region of interest" description="Disordered" evidence="11">
    <location>
        <begin position="162"/>
        <end position="181"/>
    </location>
</feature>
<name>A0A4U6V385_SETVI</name>
<proteinExistence type="inferred from homology"/>
<dbReference type="GO" id="GO:0009585">
    <property type="term" value="P:red, far-red light phototransduction"/>
    <property type="evidence" value="ECO:0007669"/>
    <property type="project" value="UniProtKB-KW"/>
</dbReference>
<keyword evidence="7" id="KW-0804">Transcription</keyword>